<feature type="region of interest" description="Disordered" evidence="6">
    <location>
        <begin position="255"/>
        <end position="292"/>
    </location>
</feature>
<dbReference type="FunFam" id="2.170.140.10:FF:000002">
    <property type="entry name" value="Gasp, isoform A"/>
    <property type="match status" value="1"/>
</dbReference>
<evidence type="ECO:0000256" key="1">
    <source>
        <dbReference type="ARBA" id="ARBA00022669"/>
    </source>
</evidence>
<gene>
    <name evidence="9" type="primary">jg12691</name>
    <name evidence="9" type="ORF">PAEG_LOCUS19861</name>
</gene>
<evidence type="ECO:0000256" key="5">
    <source>
        <dbReference type="ARBA" id="ARBA00023180"/>
    </source>
</evidence>
<dbReference type="EMBL" id="CAKXAJ010025773">
    <property type="protein sequence ID" value="CAH2243776.1"/>
    <property type="molecule type" value="Genomic_DNA"/>
</dbReference>
<evidence type="ECO:0000256" key="7">
    <source>
        <dbReference type="SAM" id="SignalP"/>
    </source>
</evidence>
<organism evidence="9 10">
    <name type="scientific">Pararge aegeria aegeria</name>
    <dbReference type="NCBI Taxonomy" id="348720"/>
    <lineage>
        <taxon>Eukaryota</taxon>
        <taxon>Metazoa</taxon>
        <taxon>Ecdysozoa</taxon>
        <taxon>Arthropoda</taxon>
        <taxon>Hexapoda</taxon>
        <taxon>Insecta</taxon>
        <taxon>Pterygota</taxon>
        <taxon>Neoptera</taxon>
        <taxon>Endopterygota</taxon>
        <taxon>Lepidoptera</taxon>
        <taxon>Glossata</taxon>
        <taxon>Ditrysia</taxon>
        <taxon>Papilionoidea</taxon>
        <taxon>Nymphalidae</taxon>
        <taxon>Satyrinae</taxon>
        <taxon>Satyrini</taxon>
        <taxon>Parargina</taxon>
        <taxon>Pararge</taxon>
    </lineage>
</organism>
<proteinExistence type="predicted"/>
<evidence type="ECO:0000313" key="9">
    <source>
        <dbReference type="EMBL" id="CAH2243776.1"/>
    </source>
</evidence>
<feature type="region of interest" description="Disordered" evidence="6">
    <location>
        <begin position="23"/>
        <end position="45"/>
    </location>
</feature>
<name>A0A8S4S2N7_9NEOP</name>
<keyword evidence="1" id="KW-0147">Chitin-binding</keyword>
<dbReference type="InterPro" id="IPR002557">
    <property type="entry name" value="Chitin-bd_dom"/>
</dbReference>
<dbReference type="PROSITE" id="PS50940">
    <property type="entry name" value="CHIT_BIND_II"/>
    <property type="match status" value="3"/>
</dbReference>
<dbReference type="Proteomes" id="UP000838756">
    <property type="component" value="Unassembled WGS sequence"/>
</dbReference>
<protein>
    <submittedName>
        <fullName evidence="9">Jg12691 protein</fullName>
    </submittedName>
</protein>
<keyword evidence="3" id="KW-0677">Repeat</keyword>
<evidence type="ECO:0000313" key="10">
    <source>
        <dbReference type="Proteomes" id="UP000838756"/>
    </source>
</evidence>
<dbReference type="SUPFAM" id="SSF57625">
    <property type="entry name" value="Invertebrate chitin-binding proteins"/>
    <property type="match status" value="3"/>
</dbReference>
<dbReference type="InterPro" id="IPR036508">
    <property type="entry name" value="Chitin-bd_dom_sf"/>
</dbReference>
<dbReference type="PANTHER" id="PTHR23301:SF104">
    <property type="entry name" value="BCDNA.GH02976"/>
    <property type="match status" value="1"/>
</dbReference>
<keyword evidence="4" id="KW-1015">Disulfide bond</keyword>
<feature type="chain" id="PRO_5035833347" evidence="7">
    <location>
        <begin position="22"/>
        <end position="292"/>
    </location>
</feature>
<sequence>MAFRSTVGVVILACLVVLASSAGPKNSKRKPANPPARVAEDAERDAEITNSCPEDGFFADAEQCDKYYACRDGEITEKLCPDGMVFNDYSSDDEKCDLPFNIDCSQRPKLQEPIPALHCVRQNGYFSHEDPNECGKFYFCVDGKFNMITCPNGLVYNDKSGICTWPDEAKKKGCGAADVFQFNCPSVNETFGLTHPRYADPDDCQFFFVCINGNTPRRSGCKLGQAFDDVSKKCEWARKIPECAEWYKGQLTDAELDALENPPAPKSKPSGSGSRRKPNRPSKGKQVVVEEE</sequence>
<dbReference type="SMART" id="SM00494">
    <property type="entry name" value="ChtBD2"/>
    <property type="match status" value="3"/>
</dbReference>
<accession>A0A8S4S2N7</accession>
<keyword evidence="5" id="KW-0325">Glycoprotein</keyword>
<evidence type="ECO:0000259" key="8">
    <source>
        <dbReference type="PROSITE" id="PS50940"/>
    </source>
</evidence>
<reference evidence="9" key="1">
    <citation type="submission" date="2022-03" db="EMBL/GenBank/DDBJ databases">
        <authorList>
            <person name="Lindestad O."/>
        </authorList>
    </citation>
    <scope>NUCLEOTIDE SEQUENCE</scope>
</reference>
<feature type="domain" description="Chitin-binding type-2" evidence="8">
    <location>
        <begin position="49"/>
        <end position="106"/>
    </location>
</feature>
<dbReference type="Gene3D" id="2.170.140.10">
    <property type="entry name" value="Chitin binding domain"/>
    <property type="match status" value="3"/>
</dbReference>
<dbReference type="Pfam" id="PF01607">
    <property type="entry name" value="CBM_14"/>
    <property type="match status" value="3"/>
</dbReference>
<dbReference type="OrthoDB" id="439917at2759"/>
<feature type="domain" description="Chitin-binding type-2" evidence="8">
    <location>
        <begin position="116"/>
        <end position="176"/>
    </location>
</feature>
<feature type="compositionally biased region" description="Basic residues" evidence="6">
    <location>
        <begin position="274"/>
        <end position="283"/>
    </location>
</feature>
<dbReference type="AlphaFoldDB" id="A0A8S4S2N7"/>
<keyword evidence="2 7" id="KW-0732">Signal</keyword>
<dbReference type="GO" id="GO:0005576">
    <property type="term" value="C:extracellular region"/>
    <property type="evidence" value="ECO:0007669"/>
    <property type="project" value="InterPro"/>
</dbReference>
<evidence type="ECO:0000256" key="6">
    <source>
        <dbReference type="SAM" id="MobiDB-lite"/>
    </source>
</evidence>
<keyword evidence="10" id="KW-1185">Reference proteome</keyword>
<dbReference type="GO" id="GO:0008061">
    <property type="term" value="F:chitin binding"/>
    <property type="evidence" value="ECO:0007669"/>
    <property type="project" value="UniProtKB-KW"/>
</dbReference>
<dbReference type="PANTHER" id="PTHR23301">
    <property type="entry name" value="CHITIN BINDING PERITROPHIN-A"/>
    <property type="match status" value="1"/>
</dbReference>
<evidence type="ECO:0000256" key="3">
    <source>
        <dbReference type="ARBA" id="ARBA00022737"/>
    </source>
</evidence>
<evidence type="ECO:0000256" key="2">
    <source>
        <dbReference type="ARBA" id="ARBA00022729"/>
    </source>
</evidence>
<comment type="caution">
    <text evidence="9">The sequence shown here is derived from an EMBL/GenBank/DDBJ whole genome shotgun (WGS) entry which is preliminary data.</text>
</comment>
<feature type="domain" description="Chitin-binding type-2" evidence="8">
    <location>
        <begin position="181"/>
        <end position="245"/>
    </location>
</feature>
<dbReference type="InterPro" id="IPR051940">
    <property type="entry name" value="Chitin_bind-dev_reg"/>
</dbReference>
<evidence type="ECO:0000256" key="4">
    <source>
        <dbReference type="ARBA" id="ARBA00023157"/>
    </source>
</evidence>
<feature type="signal peptide" evidence="7">
    <location>
        <begin position="1"/>
        <end position="21"/>
    </location>
</feature>